<dbReference type="OMA" id="LWFTIYT"/>
<evidence type="ECO:0000313" key="3">
    <source>
        <dbReference type="EMBL" id="SJL03377.1"/>
    </source>
</evidence>
<feature type="compositionally biased region" description="Pro residues" evidence="1">
    <location>
        <begin position="39"/>
        <end position="51"/>
    </location>
</feature>
<feature type="compositionally biased region" description="Polar residues" evidence="1">
    <location>
        <begin position="317"/>
        <end position="348"/>
    </location>
</feature>
<proteinExistence type="predicted"/>
<evidence type="ECO:0000313" key="4">
    <source>
        <dbReference type="Proteomes" id="UP000219338"/>
    </source>
</evidence>
<keyword evidence="4" id="KW-1185">Reference proteome</keyword>
<feature type="compositionally biased region" description="Basic residues" evidence="1">
    <location>
        <begin position="696"/>
        <end position="707"/>
    </location>
</feature>
<dbReference type="AlphaFoldDB" id="A0A284R3T6"/>
<name>A0A284R3T6_ARMOS</name>
<feature type="compositionally biased region" description="Low complexity" evidence="1">
    <location>
        <begin position="352"/>
        <end position="367"/>
    </location>
</feature>
<dbReference type="Proteomes" id="UP000219338">
    <property type="component" value="Unassembled WGS sequence"/>
</dbReference>
<feature type="compositionally biased region" description="Low complexity" evidence="1">
    <location>
        <begin position="259"/>
        <end position="292"/>
    </location>
</feature>
<feature type="region of interest" description="Disordered" evidence="1">
    <location>
        <begin position="1"/>
        <end position="60"/>
    </location>
</feature>
<feature type="region of interest" description="Disordered" evidence="1">
    <location>
        <begin position="250"/>
        <end position="381"/>
    </location>
</feature>
<evidence type="ECO:0000256" key="1">
    <source>
        <dbReference type="SAM" id="MobiDB-lite"/>
    </source>
</evidence>
<keyword evidence="2" id="KW-1133">Transmembrane helix</keyword>
<dbReference type="STRING" id="47428.A0A284R3T6"/>
<accession>A0A284R3T6</accession>
<dbReference type="EMBL" id="FUEG01000004">
    <property type="protein sequence ID" value="SJL03377.1"/>
    <property type="molecule type" value="Genomic_DNA"/>
</dbReference>
<dbReference type="OrthoDB" id="3260408at2759"/>
<dbReference type="PANTHER" id="PTHR24216">
    <property type="entry name" value="PAXILLIN-RELATED"/>
    <property type="match status" value="1"/>
</dbReference>
<organism evidence="3 4">
    <name type="scientific">Armillaria ostoyae</name>
    <name type="common">Armillaria root rot fungus</name>
    <dbReference type="NCBI Taxonomy" id="47428"/>
    <lineage>
        <taxon>Eukaryota</taxon>
        <taxon>Fungi</taxon>
        <taxon>Dikarya</taxon>
        <taxon>Basidiomycota</taxon>
        <taxon>Agaricomycotina</taxon>
        <taxon>Agaricomycetes</taxon>
        <taxon>Agaricomycetidae</taxon>
        <taxon>Agaricales</taxon>
        <taxon>Marasmiineae</taxon>
        <taxon>Physalacriaceae</taxon>
        <taxon>Armillaria</taxon>
    </lineage>
</organism>
<evidence type="ECO:0000256" key="2">
    <source>
        <dbReference type="SAM" id="Phobius"/>
    </source>
</evidence>
<reference evidence="4" key="1">
    <citation type="journal article" date="2017" name="Nat. Ecol. Evol.">
        <title>Genome expansion and lineage-specific genetic innovations in the forest pathogenic fungi Armillaria.</title>
        <authorList>
            <person name="Sipos G."/>
            <person name="Prasanna A.N."/>
            <person name="Walter M.C."/>
            <person name="O'Connor E."/>
            <person name="Balint B."/>
            <person name="Krizsan K."/>
            <person name="Kiss B."/>
            <person name="Hess J."/>
            <person name="Varga T."/>
            <person name="Slot J."/>
            <person name="Riley R."/>
            <person name="Boka B."/>
            <person name="Rigling D."/>
            <person name="Barry K."/>
            <person name="Lee J."/>
            <person name="Mihaltcheva S."/>
            <person name="LaButti K."/>
            <person name="Lipzen A."/>
            <person name="Waldron R."/>
            <person name="Moloney N.M."/>
            <person name="Sperisen C."/>
            <person name="Kredics L."/>
            <person name="Vagvoelgyi C."/>
            <person name="Patrignani A."/>
            <person name="Fitzpatrick D."/>
            <person name="Nagy I."/>
            <person name="Doyle S."/>
            <person name="Anderson J.B."/>
            <person name="Grigoriev I.V."/>
            <person name="Gueldener U."/>
            <person name="Muensterkoetter M."/>
            <person name="Nagy L.G."/>
        </authorList>
    </citation>
    <scope>NUCLEOTIDE SEQUENCE [LARGE SCALE GENOMIC DNA]</scope>
    <source>
        <strain evidence="4">C18/9</strain>
    </source>
</reference>
<gene>
    <name evidence="3" type="ORF">ARMOST_06731</name>
</gene>
<feature type="transmembrane region" description="Helical" evidence="2">
    <location>
        <begin position="67"/>
        <end position="87"/>
    </location>
</feature>
<feature type="region of interest" description="Disordered" evidence="1">
    <location>
        <begin position="673"/>
        <end position="708"/>
    </location>
</feature>
<keyword evidence="2" id="KW-0472">Membrane</keyword>
<dbReference type="PANTHER" id="PTHR24216:SF65">
    <property type="entry name" value="PAXILLIN-LIKE PROTEIN 1"/>
    <property type="match status" value="1"/>
</dbReference>
<protein>
    <submittedName>
        <fullName evidence="3">Uncharacterized protein</fullName>
    </submittedName>
</protein>
<feature type="compositionally biased region" description="Low complexity" evidence="1">
    <location>
        <begin position="673"/>
        <end position="693"/>
    </location>
</feature>
<keyword evidence="2" id="KW-0812">Transmembrane</keyword>
<feature type="compositionally biased region" description="Low complexity" evidence="1">
    <location>
        <begin position="29"/>
        <end position="38"/>
    </location>
</feature>
<sequence>MVVNKKAQVGPGMASRTNSSQPLPRKKVSASPLATPARPSTPPPPLEPIPMPKKKAKPKKKAVKKRGWAFPDRVLVVFLALFVAYALRVCPSDYGLQDPVCWGLAKYRTGVVDVYLVPPVRRVVEHPRVRPVVEKGAEVLRPVVRRAVRGVEEFVEPRYRAYLKPYVDPISRYASVVTPYVRKAYTTVSPYVRKGYTVVAPYVQKAYGFGRPRVVGAYRVCARRLGELRREFVDPHVGVLWIKVVELSRGHVPPPSQAPEPTTTLSEEPPTKEPVPTSSSAEPAPTSTSDSTPIEELPTSEPASTLDPTLIEEPVQSDPSPEPISTTEETVPTSSAEPVTTSSDSEPTLSAEPSSDPPTTSDSEPTSLATEDPVSTSSSSHEYDDFLADLGIDFDAANNPVSSTATSTSFTPPTEATRDPAAIASKRANITARHATWASQLDTLAAARAATVRTNLSRIRSRAAAVLFGQAVEDEETDFVGGVHVSKLLDAFVDEAEKLVGGLERWWKKEPKDGERGEKVLARVEEKLEALVREMGERVEKWATRVREDEVRECVVASREVKALAEKAQEDLGLDYAWLEDVTYEDWQRYHDLMRVYHDFDTQIRQVQNNTHVRPLGDTVLIALEAKQHDMQDAITGFVSRVARIREDMKSKLDALLMGKSKEQVEQAFQQAEVGASQTETEASQAQTQTQAAPKPSKRSVCAKKHGMPVAPQISKVKEEVKILPVGEPLVGEMTEEEVRRVKGDKRDPGEL</sequence>